<evidence type="ECO:0000313" key="2">
    <source>
        <dbReference type="Proteomes" id="UP001501447"/>
    </source>
</evidence>
<dbReference type="RefSeq" id="WP_344570762.1">
    <property type="nucleotide sequence ID" value="NZ_BAAARJ010000037.1"/>
</dbReference>
<organism evidence="1 2">
    <name type="scientific">Streptomyces axinellae</name>
    <dbReference type="NCBI Taxonomy" id="552788"/>
    <lineage>
        <taxon>Bacteria</taxon>
        <taxon>Bacillati</taxon>
        <taxon>Actinomycetota</taxon>
        <taxon>Actinomycetes</taxon>
        <taxon>Kitasatosporales</taxon>
        <taxon>Streptomycetaceae</taxon>
        <taxon>Streptomyces</taxon>
    </lineage>
</organism>
<accession>A0ABP6DAF7</accession>
<gene>
    <name evidence="1" type="ORF">GCM10009863_66120</name>
</gene>
<name>A0ABP6DAF7_9ACTN</name>
<dbReference type="Proteomes" id="UP001501447">
    <property type="component" value="Unassembled WGS sequence"/>
</dbReference>
<comment type="caution">
    <text evidence="1">The sequence shown here is derived from an EMBL/GenBank/DDBJ whole genome shotgun (WGS) entry which is preliminary data.</text>
</comment>
<keyword evidence="2" id="KW-1185">Reference proteome</keyword>
<reference evidence="2" key="1">
    <citation type="journal article" date="2019" name="Int. J. Syst. Evol. Microbiol.">
        <title>The Global Catalogue of Microorganisms (GCM) 10K type strain sequencing project: providing services to taxonomists for standard genome sequencing and annotation.</title>
        <authorList>
            <consortium name="The Broad Institute Genomics Platform"/>
            <consortium name="The Broad Institute Genome Sequencing Center for Infectious Disease"/>
            <person name="Wu L."/>
            <person name="Ma J."/>
        </authorList>
    </citation>
    <scope>NUCLEOTIDE SEQUENCE [LARGE SCALE GENOMIC DNA]</scope>
    <source>
        <strain evidence="2">JCM 16373</strain>
    </source>
</reference>
<protein>
    <recommendedName>
        <fullName evidence="3">PRL2-23</fullName>
    </recommendedName>
</protein>
<dbReference type="EMBL" id="BAAARJ010000037">
    <property type="protein sequence ID" value="GAA2639814.1"/>
    <property type="molecule type" value="Genomic_DNA"/>
</dbReference>
<proteinExistence type="predicted"/>
<evidence type="ECO:0008006" key="3">
    <source>
        <dbReference type="Google" id="ProtNLM"/>
    </source>
</evidence>
<evidence type="ECO:0000313" key="1">
    <source>
        <dbReference type="EMBL" id="GAA2639814.1"/>
    </source>
</evidence>
<sequence>MTAAVIAVVGTLLGALVNSVMQQRARRLERAAEAADGRRTARIDAVTALSVAVSDHRRAMWAVRDAQITGQPDERATELRDESHRTRSAITEPAVRIRLLIRDQAVRTAAEAAIQATYVMRTAETTAELQRMRAAAVTAHDGLIDAAGRHLDL</sequence>